<feature type="compositionally biased region" description="Polar residues" evidence="1">
    <location>
        <begin position="126"/>
        <end position="140"/>
    </location>
</feature>
<dbReference type="Proteomes" id="UP000734854">
    <property type="component" value="Unassembled WGS sequence"/>
</dbReference>
<reference evidence="3 4" key="1">
    <citation type="submission" date="2020-08" db="EMBL/GenBank/DDBJ databases">
        <title>Plant Genome Project.</title>
        <authorList>
            <person name="Zhang R.-G."/>
        </authorList>
    </citation>
    <scope>NUCLEOTIDE SEQUENCE [LARGE SCALE GENOMIC DNA]</scope>
    <source>
        <tissue evidence="3">Rhizome</tissue>
    </source>
</reference>
<keyword evidence="2" id="KW-0472">Membrane</keyword>
<evidence type="ECO:0000256" key="2">
    <source>
        <dbReference type="SAM" id="Phobius"/>
    </source>
</evidence>
<comment type="caution">
    <text evidence="3">The sequence shown here is derived from an EMBL/GenBank/DDBJ whole genome shotgun (WGS) entry which is preliminary data.</text>
</comment>
<feature type="compositionally biased region" description="Low complexity" evidence="1">
    <location>
        <begin position="225"/>
        <end position="235"/>
    </location>
</feature>
<keyword evidence="2" id="KW-1133">Transmembrane helix</keyword>
<sequence length="387" mass="42733">MERAGRGRAMETVKIQSQAKFNSNIRKKDMGSEMRGSYNSKGLGDAAGRTRLGLASISLSHYINVATLSSNVGTVDSSNDGSAVAELKANEVGHSNWQEEKVVLSRGSNPGHSVSPDYKQQKLKGSFTSSPTARGINSGSNIWECDRVGREDGSLTREETNGSFQSKTTKVDDIQSNSWTANPRIFPLSRSASSRRSYRGKSILENHKGKLTANTSRFAREQWGRKSSSPSVSPSPRRKDSSRLQFEGSYDIGLVKRALDYSKFFPTFVATGPPVPYMVFPFGPEIYHPSHYPWDGPGRSLSINLNYVQVMGYSSRQMPVMSLQFGLVPLATIELINVTLKAHTSGWMQCLDQISVRYHDATFKSVAVLACYPLFAVILRIGFCYLL</sequence>
<proteinExistence type="predicted"/>
<evidence type="ECO:0000313" key="4">
    <source>
        <dbReference type="Proteomes" id="UP000734854"/>
    </source>
</evidence>
<feature type="region of interest" description="Disordered" evidence="1">
    <location>
        <begin position="105"/>
        <end position="140"/>
    </location>
</feature>
<feature type="transmembrane region" description="Helical" evidence="2">
    <location>
        <begin position="366"/>
        <end position="386"/>
    </location>
</feature>
<protein>
    <submittedName>
        <fullName evidence="3">Uncharacterized protein</fullName>
    </submittedName>
</protein>
<name>A0A8J5F180_ZINOF</name>
<evidence type="ECO:0000313" key="3">
    <source>
        <dbReference type="EMBL" id="KAG6476982.1"/>
    </source>
</evidence>
<accession>A0A8J5F180</accession>
<gene>
    <name evidence="3" type="ORF">ZIOFF_066232</name>
</gene>
<feature type="region of interest" description="Disordered" evidence="1">
    <location>
        <begin position="190"/>
        <end position="243"/>
    </location>
</feature>
<keyword evidence="4" id="KW-1185">Reference proteome</keyword>
<dbReference type="AlphaFoldDB" id="A0A8J5F180"/>
<evidence type="ECO:0000256" key="1">
    <source>
        <dbReference type="SAM" id="MobiDB-lite"/>
    </source>
</evidence>
<dbReference type="EMBL" id="JACMSC010000018">
    <property type="protein sequence ID" value="KAG6476982.1"/>
    <property type="molecule type" value="Genomic_DNA"/>
</dbReference>
<keyword evidence="2" id="KW-0812">Transmembrane</keyword>
<organism evidence="3 4">
    <name type="scientific">Zingiber officinale</name>
    <name type="common">Ginger</name>
    <name type="synonym">Amomum zingiber</name>
    <dbReference type="NCBI Taxonomy" id="94328"/>
    <lineage>
        <taxon>Eukaryota</taxon>
        <taxon>Viridiplantae</taxon>
        <taxon>Streptophyta</taxon>
        <taxon>Embryophyta</taxon>
        <taxon>Tracheophyta</taxon>
        <taxon>Spermatophyta</taxon>
        <taxon>Magnoliopsida</taxon>
        <taxon>Liliopsida</taxon>
        <taxon>Zingiberales</taxon>
        <taxon>Zingiberaceae</taxon>
        <taxon>Zingiber</taxon>
    </lineage>
</organism>